<organism evidence="1 2">
    <name type="scientific">Portunus trituberculatus</name>
    <name type="common">Swimming crab</name>
    <name type="synonym">Neptunus trituberculatus</name>
    <dbReference type="NCBI Taxonomy" id="210409"/>
    <lineage>
        <taxon>Eukaryota</taxon>
        <taxon>Metazoa</taxon>
        <taxon>Ecdysozoa</taxon>
        <taxon>Arthropoda</taxon>
        <taxon>Crustacea</taxon>
        <taxon>Multicrustacea</taxon>
        <taxon>Malacostraca</taxon>
        <taxon>Eumalacostraca</taxon>
        <taxon>Eucarida</taxon>
        <taxon>Decapoda</taxon>
        <taxon>Pleocyemata</taxon>
        <taxon>Brachyura</taxon>
        <taxon>Eubrachyura</taxon>
        <taxon>Portunoidea</taxon>
        <taxon>Portunidae</taxon>
        <taxon>Portuninae</taxon>
        <taxon>Portunus</taxon>
    </lineage>
</organism>
<evidence type="ECO:0000313" key="2">
    <source>
        <dbReference type="Proteomes" id="UP000324222"/>
    </source>
</evidence>
<comment type="caution">
    <text evidence="1">The sequence shown here is derived from an EMBL/GenBank/DDBJ whole genome shotgun (WGS) entry which is preliminary data.</text>
</comment>
<dbReference type="OrthoDB" id="6380429at2759"/>
<keyword evidence="2" id="KW-1185">Reference proteome</keyword>
<protein>
    <submittedName>
        <fullName evidence="1">Uncharacterized protein</fullName>
    </submittedName>
</protein>
<evidence type="ECO:0000313" key="1">
    <source>
        <dbReference type="EMBL" id="MPC69454.1"/>
    </source>
</evidence>
<reference evidence="1 2" key="1">
    <citation type="submission" date="2019-05" db="EMBL/GenBank/DDBJ databases">
        <title>Another draft genome of Portunus trituberculatus and its Hox gene families provides insights of decapod evolution.</title>
        <authorList>
            <person name="Jeong J.-H."/>
            <person name="Song I."/>
            <person name="Kim S."/>
            <person name="Choi T."/>
            <person name="Kim D."/>
            <person name="Ryu S."/>
            <person name="Kim W."/>
        </authorList>
    </citation>
    <scope>NUCLEOTIDE SEQUENCE [LARGE SCALE GENOMIC DNA]</scope>
    <source>
        <tissue evidence="1">Muscle</tissue>
    </source>
</reference>
<dbReference type="AlphaFoldDB" id="A0A5B7HLJ9"/>
<sequence>MTVSLPACRVLKITDACEQLIRKSREKIQEVARVIGLLVAAILAVELGKLHFRQLEMEKITALQTEKGNLDRWMAIMEGMKTDLC</sequence>
<name>A0A5B7HLJ9_PORTR</name>
<dbReference type="Proteomes" id="UP000324222">
    <property type="component" value="Unassembled WGS sequence"/>
</dbReference>
<dbReference type="EMBL" id="VSRR010029450">
    <property type="protein sequence ID" value="MPC69454.1"/>
    <property type="molecule type" value="Genomic_DNA"/>
</dbReference>
<gene>
    <name evidence="1" type="ORF">E2C01_063679</name>
</gene>
<accession>A0A5B7HLJ9</accession>
<proteinExistence type="predicted"/>